<dbReference type="Proteomes" id="UP001652622">
    <property type="component" value="Unplaced"/>
</dbReference>
<name>A0ABM3ZFL8_PANGU</name>
<sequence length="228" mass="26216">MGVGGRKLRFADGMALRSAPLLLLVLVLWEICCFSSSLHSLKYFYISVSDLSQGLPHFGVLGYVDSQVFVVYDSKSRKFQPRASWMEKMEKDYWDTQSQIGQVTEEVYRAALETLRNRHNQSKGLHMIQQMYGCERRGDGSKGGLYHFGYDGRTFITFDKETVTWVAPNPQAQITQRKWDALPGFSQRVKSYLEEECIGWLEKYLSYGKETLLKTGELLDPGWIFPPL</sequence>
<keyword evidence="6" id="KW-1133">Transmembrane helix</keyword>
<evidence type="ECO:0000256" key="7">
    <source>
        <dbReference type="ARBA" id="ARBA00023136"/>
    </source>
</evidence>
<reference evidence="13" key="1">
    <citation type="submission" date="2025-08" db="UniProtKB">
        <authorList>
            <consortium name="RefSeq"/>
        </authorList>
    </citation>
    <scope>IDENTIFICATION</scope>
    <source>
        <tissue evidence="13">Blood</tissue>
    </source>
</reference>
<comment type="similarity">
    <text evidence="10">Belongs to the MHC class I family.</text>
</comment>
<dbReference type="SUPFAM" id="SSF54452">
    <property type="entry name" value="MHC antigen-recognition domain"/>
    <property type="match status" value="1"/>
</dbReference>
<keyword evidence="2" id="KW-0490">MHC I</keyword>
<dbReference type="InterPro" id="IPR001039">
    <property type="entry name" value="MHC_I_a_a1/a2"/>
</dbReference>
<evidence type="ECO:0000259" key="11">
    <source>
        <dbReference type="Pfam" id="PF00129"/>
    </source>
</evidence>
<comment type="subcellular location">
    <subcellularLocation>
        <location evidence="1">Membrane</location>
        <topology evidence="1">Single-pass type I membrane protein</topology>
    </subcellularLocation>
</comment>
<evidence type="ECO:0000256" key="8">
    <source>
        <dbReference type="ARBA" id="ARBA00023157"/>
    </source>
</evidence>
<keyword evidence="7" id="KW-0472">Membrane</keyword>
<dbReference type="RefSeq" id="XP_060547170.1">
    <property type="nucleotide sequence ID" value="XM_060691187.1"/>
</dbReference>
<dbReference type="PANTHER" id="PTHR16675:SF242">
    <property type="entry name" value="MAJOR HISTOCOMPATIBILITY COMPLEX CLASS I-RELATED GENE PROTEIN"/>
    <property type="match status" value="1"/>
</dbReference>
<keyword evidence="12" id="KW-1185">Reference proteome</keyword>
<proteinExistence type="inferred from homology"/>
<keyword evidence="3" id="KW-0812">Transmembrane</keyword>
<organism evidence="12 13">
    <name type="scientific">Pantherophis guttatus</name>
    <name type="common">Corn snake</name>
    <name type="synonym">Elaphe guttata</name>
    <dbReference type="NCBI Taxonomy" id="94885"/>
    <lineage>
        <taxon>Eukaryota</taxon>
        <taxon>Metazoa</taxon>
        <taxon>Chordata</taxon>
        <taxon>Craniata</taxon>
        <taxon>Vertebrata</taxon>
        <taxon>Euteleostomi</taxon>
        <taxon>Lepidosauria</taxon>
        <taxon>Squamata</taxon>
        <taxon>Bifurcata</taxon>
        <taxon>Unidentata</taxon>
        <taxon>Episquamata</taxon>
        <taxon>Toxicofera</taxon>
        <taxon>Serpentes</taxon>
        <taxon>Colubroidea</taxon>
        <taxon>Colubridae</taxon>
        <taxon>Colubrinae</taxon>
        <taxon>Pantherophis</taxon>
    </lineage>
</organism>
<keyword evidence="9" id="KW-0325">Glycoprotein</keyword>
<dbReference type="InterPro" id="IPR011161">
    <property type="entry name" value="MHC_I-like_Ag-recog"/>
</dbReference>
<keyword evidence="8" id="KW-1015">Disulfide bond</keyword>
<keyword evidence="5" id="KW-0391">Immunity</keyword>
<dbReference type="Pfam" id="PF00129">
    <property type="entry name" value="MHC_I"/>
    <property type="match status" value="1"/>
</dbReference>
<evidence type="ECO:0000256" key="6">
    <source>
        <dbReference type="ARBA" id="ARBA00022989"/>
    </source>
</evidence>
<accession>A0ABM3ZFL8</accession>
<dbReference type="InterPro" id="IPR050208">
    <property type="entry name" value="MHC_class-I_related"/>
</dbReference>
<evidence type="ECO:0000256" key="4">
    <source>
        <dbReference type="ARBA" id="ARBA00022729"/>
    </source>
</evidence>
<evidence type="ECO:0000256" key="10">
    <source>
        <dbReference type="RuleBase" id="RU004439"/>
    </source>
</evidence>
<evidence type="ECO:0000313" key="12">
    <source>
        <dbReference type="Proteomes" id="UP001652622"/>
    </source>
</evidence>
<protein>
    <submittedName>
        <fullName evidence="13">Class I histocompatibility antigen, F10 alpha chain-like</fullName>
    </submittedName>
</protein>
<evidence type="ECO:0000256" key="2">
    <source>
        <dbReference type="ARBA" id="ARBA00022451"/>
    </source>
</evidence>
<evidence type="ECO:0000256" key="3">
    <source>
        <dbReference type="ARBA" id="ARBA00022692"/>
    </source>
</evidence>
<dbReference type="PANTHER" id="PTHR16675">
    <property type="entry name" value="MHC CLASS I-RELATED"/>
    <property type="match status" value="1"/>
</dbReference>
<dbReference type="InterPro" id="IPR011162">
    <property type="entry name" value="MHC_I/II-like_Ag-recog"/>
</dbReference>
<evidence type="ECO:0000256" key="1">
    <source>
        <dbReference type="ARBA" id="ARBA00004479"/>
    </source>
</evidence>
<dbReference type="InterPro" id="IPR037055">
    <property type="entry name" value="MHC_I-like_Ag-recog_sf"/>
</dbReference>
<feature type="domain" description="MHC class I-like antigen recognition-like" evidence="11">
    <location>
        <begin position="38"/>
        <end position="212"/>
    </location>
</feature>
<dbReference type="PRINTS" id="PR01638">
    <property type="entry name" value="MHCCLASSI"/>
</dbReference>
<evidence type="ECO:0000256" key="5">
    <source>
        <dbReference type="ARBA" id="ARBA00022859"/>
    </source>
</evidence>
<keyword evidence="4" id="KW-0732">Signal</keyword>
<dbReference type="Gene3D" id="3.30.500.10">
    <property type="entry name" value="MHC class I-like antigen recognition-like"/>
    <property type="match status" value="1"/>
</dbReference>
<gene>
    <name evidence="13" type="primary">LOC132711688</name>
</gene>
<evidence type="ECO:0000313" key="13">
    <source>
        <dbReference type="RefSeq" id="XP_060547170.1"/>
    </source>
</evidence>
<evidence type="ECO:0000256" key="9">
    <source>
        <dbReference type="ARBA" id="ARBA00023180"/>
    </source>
</evidence>
<dbReference type="GeneID" id="132711688"/>